<evidence type="ECO:0000256" key="3">
    <source>
        <dbReference type="ARBA" id="ARBA00022737"/>
    </source>
</evidence>
<protein>
    <recommendedName>
        <fullName evidence="6">Glycolate oxidase iron-sulfur subunit</fullName>
        <ecNumber evidence="6">1.1.99.14</ecNumber>
    </recommendedName>
</protein>
<comment type="catalytic activity">
    <reaction evidence="6">
        <text>(R)-lactate + A = pyruvate + AH2</text>
        <dbReference type="Rhea" id="RHEA:15089"/>
        <dbReference type="ChEBI" id="CHEBI:13193"/>
        <dbReference type="ChEBI" id="CHEBI:15361"/>
        <dbReference type="ChEBI" id="CHEBI:16004"/>
        <dbReference type="ChEBI" id="CHEBI:17499"/>
    </reaction>
</comment>
<dbReference type="Pfam" id="PF02754">
    <property type="entry name" value="CCG"/>
    <property type="match status" value="2"/>
</dbReference>
<sequence>MPVHSPAPPDLAALADQCVMCGLCLPHCPTYRVEAVEAESPRGRIALAKALATGTLAPSPAAQAHLDQCLSCLSCEAVCPSKVQYGEIIVAARAAHPPARRLPAVAWLSRRPRLLRSLARLGAAIGAPRWLPRVVGRDSSLGRLAAELPRVPAVPRFNAATKPAASRGRIGLFLGCIASAFDRDTHAAARRLLVALGYDVVVPDAPHCCGALSRHAGDLAQALCDSAPTRAAFAGVDTVVVTASGCFGSLRDHALAGSRVREIGEFLAADAALDTLRFRPLTRRAAVHVPCSVANVSKSAKAMTALLRRIPSLALAPLADQPRCCGAAGSYFLEHPRVADVLRAERVTEVEALAPDLLITANIGCRAFLDNALRRGPRTIRVVHAATVLAEQLDD</sequence>
<evidence type="ECO:0000256" key="1">
    <source>
        <dbReference type="ARBA" id="ARBA00022485"/>
    </source>
</evidence>
<feature type="domain" description="4Fe-4S ferredoxin-type" evidence="7">
    <location>
        <begin position="9"/>
        <end position="38"/>
    </location>
</feature>
<keyword evidence="4 6" id="KW-0408">Iron</keyword>
<evidence type="ECO:0000259" key="7">
    <source>
        <dbReference type="PROSITE" id="PS51379"/>
    </source>
</evidence>
<organism evidence="8 9">
    <name type="scientific">Tahibacter soli</name>
    <dbReference type="NCBI Taxonomy" id="2983605"/>
    <lineage>
        <taxon>Bacteria</taxon>
        <taxon>Pseudomonadati</taxon>
        <taxon>Pseudomonadota</taxon>
        <taxon>Gammaproteobacteria</taxon>
        <taxon>Lysobacterales</taxon>
        <taxon>Rhodanobacteraceae</taxon>
        <taxon>Tahibacter</taxon>
    </lineage>
</organism>
<dbReference type="PIRSF" id="PIRSF000139">
    <property type="entry name" value="Glc_ox_4Fe-4S"/>
    <property type="match status" value="1"/>
</dbReference>
<dbReference type="InterPro" id="IPR017896">
    <property type="entry name" value="4Fe4S_Fe-S-bd"/>
</dbReference>
<gene>
    <name evidence="8" type="ORF">OD750_000135</name>
</gene>
<dbReference type="PANTHER" id="PTHR32479:SF17">
    <property type="entry name" value="GLYCOLATE OXIDASE IRON-SULFUR SUBUNIT"/>
    <property type="match status" value="1"/>
</dbReference>
<dbReference type="PROSITE" id="PS51379">
    <property type="entry name" value="4FE4S_FER_2"/>
    <property type="match status" value="2"/>
</dbReference>
<keyword evidence="6" id="KW-0813">Transport</keyword>
<keyword evidence="6" id="KW-0249">Electron transport</keyword>
<dbReference type="PROSITE" id="PS00198">
    <property type="entry name" value="4FE4S_FER_1"/>
    <property type="match status" value="2"/>
</dbReference>
<dbReference type="SUPFAM" id="SSF46548">
    <property type="entry name" value="alpha-helical ferredoxin"/>
    <property type="match status" value="1"/>
</dbReference>
<dbReference type="Pfam" id="PF13183">
    <property type="entry name" value="Fer4_8"/>
    <property type="match status" value="1"/>
</dbReference>
<dbReference type="AlphaFoldDB" id="A0A9X4BGE0"/>
<reference evidence="8" key="1">
    <citation type="submission" date="2023-02" db="EMBL/GenBank/DDBJ databases">
        <title>Tahibacter soli sp. nov. isolated from soil.</title>
        <authorList>
            <person name="Baek J.H."/>
            <person name="Lee J.K."/>
            <person name="Choi D.G."/>
            <person name="Jeon C.O."/>
        </authorList>
    </citation>
    <scope>NUCLEOTIDE SEQUENCE</scope>
    <source>
        <strain evidence="8">BL</strain>
    </source>
</reference>
<dbReference type="Gene3D" id="1.10.1060.10">
    <property type="entry name" value="Alpha-helical ferredoxin"/>
    <property type="match status" value="1"/>
</dbReference>
<keyword evidence="5 6" id="KW-0411">Iron-sulfur</keyword>
<feature type="domain" description="4Fe-4S ferredoxin-type" evidence="7">
    <location>
        <begin position="60"/>
        <end position="88"/>
    </location>
</feature>
<dbReference type="InterPro" id="IPR012257">
    <property type="entry name" value="Glc_ox_4Fe-4S"/>
</dbReference>
<evidence type="ECO:0000256" key="2">
    <source>
        <dbReference type="ARBA" id="ARBA00022723"/>
    </source>
</evidence>
<evidence type="ECO:0000256" key="4">
    <source>
        <dbReference type="ARBA" id="ARBA00023004"/>
    </source>
</evidence>
<keyword evidence="1 6" id="KW-0004">4Fe-4S</keyword>
<comment type="catalytic activity">
    <reaction evidence="6">
        <text>glycolate + A = glyoxylate + AH2</text>
        <dbReference type="Rhea" id="RHEA:21264"/>
        <dbReference type="ChEBI" id="CHEBI:13193"/>
        <dbReference type="ChEBI" id="CHEBI:17499"/>
        <dbReference type="ChEBI" id="CHEBI:29805"/>
        <dbReference type="ChEBI" id="CHEBI:36655"/>
        <dbReference type="EC" id="1.1.99.14"/>
    </reaction>
</comment>
<dbReference type="GO" id="GO:0046872">
    <property type="term" value="F:metal ion binding"/>
    <property type="evidence" value="ECO:0007669"/>
    <property type="project" value="UniProtKB-UniRule"/>
</dbReference>
<dbReference type="InterPro" id="IPR009051">
    <property type="entry name" value="Helical_ferredxn"/>
</dbReference>
<proteinExistence type="predicted"/>
<dbReference type="RefSeq" id="WP_263544836.1">
    <property type="nucleotide sequence ID" value="NZ_JAOVZO020000001.1"/>
</dbReference>
<evidence type="ECO:0000256" key="5">
    <source>
        <dbReference type="ARBA" id="ARBA00023014"/>
    </source>
</evidence>
<evidence type="ECO:0000313" key="8">
    <source>
        <dbReference type="EMBL" id="MDC8010948.1"/>
    </source>
</evidence>
<accession>A0A9X4BGE0</accession>
<comment type="caution">
    <text evidence="8">The sequence shown here is derived from an EMBL/GenBank/DDBJ whole genome shotgun (WGS) entry which is preliminary data.</text>
</comment>
<dbReference type="EC" id="1.1.99.14" evidence="6"/>
<dbReference type="GO" id="GO:0051539">
    <property type="term" value="F:4 iron, 4 sulfur cluster binding"/>
    <property type="evidence" value="ECO:0007669"/>
    <property type="project" value="UniProtKB-UniRule"/>
</dbReference>
<dbReference type="EMBL" id="JAOVZO020000001">
    <property type="protein sequence ID" value="MDC8010948.1"/>
    <property type="molecule type" value="Genomic_DNA"/>
</dbReference>
<name>A0A9X4BGE0_9GAMM</name>
<comment type="function">
    <text evidence="6">Component of a complex that catalyzes the oxidation of glycolate to glyoxylate.</text>
</comment>
<keyword evidence="3" id="KW-0677">Repeat</keyword>
<keyword evidence="9" id="KW-1185">Reference proteome</keyword>
<dbReference type="Proteomes" id="UP001139971">
    <property type="component" value="Unassembled WGS sequence"/>
</dbReference>
<dbReference type="GO" id="GO:0019154">
    <property type="term" value="F:glycolate dehydrogenase activity"/>
    <property type="evidence" value="ECO:0007669"/>
    <property type="project" value="UniProtKB-EC"/>
</dbReference>
<dbReference type="InterPro" id="IPR004017">
    <property type="entry name" value="Cys_rich_dom"/>
</dbReference>
<comment type="cofactor">
    <cofactor evidence="6">
        <name>[4Fe-4S] cluster</name>
        <dbReference type="ChEBI" id="CHEBI:49883"/>
    </cofactor>
    <text evidence="6">Binds 2 [4Fe-4S] clusters.</text>
</comment>
<evidence type="ECO:0000313" key="9">
    <source>
        <dbReference type="Proteomes" id="UP001139971"/>
    </source>
</evidence>
<keyword evidence="2 6" id="KW-0479">Metal-binding</keyword>
<dbReference type="InterPro" id="IPR017900">
    <property type="entry name" value="4Fe4S_Fe_S_CS"/>
</dbReference>
<evidence type="ECO:0000256" key="6">
    <source>
        <dbReference type="PIRNR" id="PIRNR000139"/>
    </source>
</evidence>
<dbReference type="PANTHER" id="PTHR32479">
    <property type="entry name" value="GLYCOLATE OXIDASE IRON-SULFUR SUBUNIT"/>
    <property type="match status" value="1"/>
</dbReference>